<keyword evidence="1" id="KW-0805">Transcription regulation</keyword>
<dbReference type="CDD" id="cd01392">
    <property type="entry name" value="HTH_LacI"/>
    <property type="match status" value="1"/>
</dbReference>
<evidence type="ECO:0000256" key="2">
    <source>
        <dbReference type="ARBA" id="ARBA00023125"/>
    </source>
</evidence>
<keyword evidence="6" id="KW-1185">Reference proteome</keyword>
<dbReference type="InterPro" id="IPR028082">
    <property type="entry name" value="Peripla_BP_I"/>
</dbReference>
<evidence type="ECO:0000259" key="4">
    <source>
        <dbReference type="PROSITE" id="PS50932"/>
    </source>
</evidence>
<dbReference type="GO" id="GO:0000976">
    <property type="term" value="F:transcription cis-regulatory region binding"/>
    <property type="evidence" value="ECO:0007669"/>
    <property type="project" value="TreeGrafter"/>
</dbReference>
<dbReference type="PANTHER" id="PTHR30146">
    <property type="entry name" value="LACI-RELATED TRANSCRIPTIONAL REPRESSOR"/>
    <property type="match status" value="1"/>
</dbReference>
<dbReference type="AlphaFoldDB" id="A0A7W8G9P3"/>
<name>A0A7W8G9P3_9SPIR</name>
<evidence type="ECO:0000313" key="6">
    <source>
        <dbReference type="Proteomes" id="UP000518887"/>
    </source>
</evidence>
<dbReference type="GO" id="GO:0003700">
    <property type="term" value="F:DNA-binding transcription factor activity"/>
    <property type="evidence" value="ECO:0007669"/>
    <property type="project" value="TreeGrafter"/>
</dbReference>
<dbReference type="SUPFAM" id="SSF53822">
    <property type="entry name" value="Periplasmic binding protein-like I"/>
    <property type="match status" value="1"/>
</dbReference>
<dbReference type="PROSITE" id="PS00356">
    <property type="entry name" value="HTH_LACI_1"/>
    <property type="match status" value="1"/>
</dbReference>
<dbReference type="PANTHER" id="PTHR30146:SF109">
    <property type="entry name" value="HTH-TYPE TRANSCRIPTIONAL REGULATOR GALS"/>
    <property type="match status" value="1"/>
</dbReference>
<gene>
    <name evidence="5" type="ORF">HNP76_001791</name>
</gene>
<dbReference type="Proteomes" id="UP000518887">
    <property type="component" value="Unassembled WGS sequence"/>
</dbReference>
<proteinExistence type="predicted"/>
<dbReference type="EMBL" id="JACHFQ010000005">
    <property type="protein sequence ID" value="MBB5226418.1"/>
    <property type="molecule type" value="Genomic_DNA"/>
</dbReference>
<organism evidence="5 6">
    <name type="scientific">Treponema ruminis</name>
    <dbReference type="NCBI Taxonomy" id="744515"/>
    <lineage>
        <taxon>Bacteria</taxon>
        <taxon>Pseudomonadati</taxon>
        <taxon>Spirochaetota</taxon>
        <taxon>Spirochaetia</taxon>
        <taxon>Spirochaetales</taxon>
        <taxon>Treponemataceae</taxon>
        <taxon>Treponema</taxon>
    </lineage>
</organism>
<accession>A0A7W8G9P3</accession>
<dbReference type="Pfam" id="PF13377">
    <property type="entry name" value="Peripla_BP_3"/>
    <property type="match status" value="1"/>
</dbReference>
<dbReference type="CDD" id="cd06267">
    <property type="entry name" value="PBP1_LacI_sugar_binding-like"/>
    <property type="match status" value="1"/>
</dbReference>
<evidence type="ECO:0000256" key="1">
    <source>
        <dbReference type="ARBA" id="ARBA00023015"/>
    </source>
</evidence>
<dbReference type="Gene3D" id="1.10.260.40">
    <property type="entry name" value="lambda repressor-like DNA-binding domains"/>
    <property type="match status" value="1"/>
</dbReference>
<dbReference type="SUPFAM" id="SSF47413">
    <property type="entry name" value="lambda repressor-like DNA-binding domains"/>
    <property type="match status" value="1"/>
</dbReference>
<dbReference type="InterPro" id="IPR046335">
    <property type="entry name" value="LacI/GalR-like_sensor"/>
</dbReference>
<comment type="caution">
    <text evidence="5">The sequence shown here is derived from an EMBL/GenBank/DDBJ whole genome shotgun (WGS) entry which is preliminary data.</text>
</comment>
<evidence type="ECO:0000313" key="5">
    <source>
        <dbReference type="EMBL" id="MBB5226418.1"/>
    </source>
</evidence>
<dbReference type="RefSeq" id="WP_184659657.1">
    <property type="nucleotide sequence ID" value="NZ_CP031518.1"/>
</dbReference>
<keyword evidence="3" id="KW-0804">Transcription</keyword>
<sequence length="337" mass="37512">MKAVSKQSTIYDVARLAGVSSATVSRFLNAPDRVAQEKRERIQTAISELNFVPKADAVAKARSSYRKIGVVAPFFTQPSFMERLRGIAAVLSAEHYELVVYSIDTMEDLSNYVQMLVNTQRVDGLILLCVNLPPDLLDLLRGASFPVCFVENEYEDFDCVVVHNLQGGQKAAQFLCEKGCKKPGFIGEKSMFEYAVNATEERLRGFKFYCANNGIVIPENHIWLGDFSEGNLDLGITKFLEQEDLPDGIFCSSDVIAARLIRIAFIKGISIPRQIRVIGFDNIDIAEYIGLTSVNQNLEESGRMAVRLILDRIKDGNRGGVVMKVPLSVIERETTGR</sequence>
<dbReference type="Pfam" id="PF00356">
    <property type="entry name" value="LacI"/>
    <property type="match status" value="1"/>
</dbReference>
<keyword evidence="2" id="KW-0238">DNA-binding</keyword>
<dbReference type="SMART" id="SM00354">
    <property type="entry name" value="HTH_LACI"/>
    <property type="match status" value="1"/>
</dbReference>
<dbReference type="InterPro" id="IPR000843">
    <property type="entry name" value="HTH_LacI"/>
</dbReference>
<evidence type="ECO:0000256" key="3">
    <source>
        <dbReference type="ARBA" id="ARBA00023163"/>
    </source>
</evidence>
<dbReference type="Gene3D" id="3.40.50.2300">
    <property type="match status" value="2"/>
</dbReference>
<reference evidence="5 6" key="1">
    <citation type="submission" date="2020-08" db="EMBL/GenBank/DDBJ databases">
        <title>Genomic Encyclopedia of Type Strains, Phase IV (KMG-IV): sequencing the most valuable type-strain genomes for metagenomic binning, comparative biology and taxonomic classification.</title>
        <authorList>
            <person name="Goeker M."/>
        </authorList>
    </citation>
    <scope>NUCLEOTIDE SEQUENCE [LARGE SCALE GENOMIC DNA]</scope>
    <source>
        <strain evidence="5 6">DSM 103462</strain>
    </source>
</reference>
<protein>
    <submittedName>
        <fullName evidence="5">LacI family transcriptional regulator</fullName>
    </submittedName>
</protein>
<dbReference type="PROSITE" id="PS50932">
    <property type="entry name" value="HTH_LACI_2"/>
    <property type="match status" value="1"/>
</dbReference>
<feature type="domain" description="HTH lacI-type" evidence="4">
    <location>
        <begin position="8"/>
        <end position="62"/>
    </location>
</feature>
<dbReference type="PRINTS" id="PR00036">
    <property type="entry name" value="HTHLACI"/>
</dbReference>
<dbReference type="InterPro" id="IPR010982">
    <property type="entry name" value="Lambda_DNA-bd_dom_sf"/>
</dbReference>